<gene>
    <name evidence="4" type="ORF">NYZ99_02940</name>
</gene>
<dbReference type="Gene3D" id="1.20.140.10">
    <property type="entry name" value="Butyryl-CoA Dehydrogenase, subunit A, domain 3"/>
    <property type="match status" value="1"/>
</dbReference>
<reference evidence="4" key="1">
    <citation type="submission" date="2022-09" db="EMBL/GenBank/DDBJ databases">
        <title>Maribacter litopenaei sp. nov., isolated from the intestinal tract of the Pacific White Shrimp, Litopenaeus vannamei.</title>
        <authorList>
            <person name="Kim S.Y."/>
            <person name="Hwang C.Y."/>
        </authorList>
    </citation>
    <scope>NUCLEOTIDE SEQUENCE</scope>
    <source>
        <strain evidence="4">HL-LV01</strain>
    </source>
</reference>
<dbReference type="Proteomes" id="UP001059209">
    <property type="component" value="Chromosome"/>
</dbReference>
<dbReference type="InterPro" id="IPR012258">
    <property type="entry name" value="Acyl-CoA_oxidase"/>
</dbReference>
<evidence type="ECO:0000259" key="3">
    <source>
        <dbReference type="Pfam" id="PF01756"/>
    </source>
</evidence>
<evidence type="ECO:0000256" key="1">
    <source>
        <dbReference type="ARBA" id="ARBA00006288"/>
    </source>
</evidence>
<keyword evidence="5" id="KW-1185">Reference proteome</keyword>
<evidence type="ECO:0000313" key="4">
    <source>
        <dbReference type="EMBL" id="UWX55493.1"/>
    </source>
</evidence>
<dbReference type="Pfam" id="PF01756">
    <property type="entry name" value="ACOX"/>
    <property type="match status" value="1"/>
</dbReference>
<sequence length="66" mass="7504">MGTLYALYEIRKDASWYLEQGYIGSTKSKAIRQRVERLCTELRPHINVLVDGFGIPEHLVTAPIAN</sequence>
<name>A0ABY5Y8X8_9FLAO</name>
<dbReference type="SUPFAM" id="SSF47203">
    <property type="entry name" value="Acyl-CoA dehydrogenase C-terminal domain-like"/>
    <property type="match status" value="1"/>
</dbReference>
<accession>A0ABY5Y8X8</accession>
<evidence type="ECO:0000256" key="2">
    <source>
        <dbReference type="ARBA" id="ARBA00023002"/>
    </source>
</evidence>
<protein>
    <recommendedName>
        <fullName evidence="3">Acyl-CoA oxidase C-terminal domain-containing protein</fullName>
    </recommendedName>
</protein>
<evidence type="ECO:0000313" key="5">
    <source>
        <dbReference type="Proteomes" id="UP001059209"/>
    </source>
</evidence>
<organism evidence="4 5">
    <name type="scientific">Maribacter litopenaei</name>
    <dbReference type="NCBI Taxonomy" id="2976127"/>
    <lineage>
        <taxon>Bacteria</taxon>
        <taxon>Pseudomonadati</taxon>
        <taxon>Bacteroidota</taxon>
        <taxon>Flavobacteriia</taxon>
        <taxon>Flavobacteriales</taxon>
        <taxon>Flavobacteriaceae</taxon>
        <taxon>Maribacter</taxon>
    </lineage>
</organism>
<proteinExistence type="inferred from homology"/>
<dbReference type="EMBL" id="CP104205">
    <property type="protein sequence ID" value="UWX55493.1"/>
    <property type="molecule type" value="Genomic_DNA"/>
</dbReference>
<dbReference type="PANTHER" id="PTHR10909">
    <property type="entry name" value="ELECTRON TRANSPORT OXIDOREDUCTASE"/>
    <property type="match status" value="1"/>
</dbReference>
<dbReference type="InterPro" id="IPR036250">
    <property type="entry name" value="AcylCo_DH-like_C"/>
</dbReference>
<dbReference type="RefSeq" id="WP_260573449.1">
    <property type="nucleotide sequence ID" value="NZ_CP104205.1"/>
</dbReference>
<dbReference type="InterPro" id="IPR002655">
    <property type="entry name" value="Acyl-CoA_oxidase_C"/>
</dbReference>
<comment type="similarity">
    <text evidence="1">Belongs to the acyl-CoA oxidase family.</text>
</comment>
<keyword evidence="2" id="KW-0560">Oxidoreductase</keyword>
<feature type="domain" description="Acyl-CoA oxidase C-terminal" evidence="3">
    <location>
        <begin position="3"/>
        <end position="65"/>
    </location>
</feature>